<dbReference type="EMBL" id="BARS01026887">
    <property type="protein sequence ID" value="GAG05638.1"/>
    <property type="molecule type" value="Genomic_DNA"/>
</dbReference>
<name>X0UZB9_9ZZZZ</name>
<proteinExistence type="predicted"/>
<organism evidence="1">
    <name type="scientific">marine sediment metagenome</name>
    <dbReference type="NCBI Taxonomy" id="412755"/>
    <lineage>
        <taxon>unclassified sequences</taxon>
        <taxon>metagenomes</taxon>
        <taxon>ecological metagenomes</taxon>
    </lineage>
</organism>
<protein>
    <submittedName>
        <fullName evidence="1">Uncharacterized protein</fullName>
    </submittedName>
</protein>
<comment type="caution">
    <text evidence="1">The sequence shown here is derived from an EMBL/GenBank/DDBJ whole genome shotgun (WGS) entry which is preliminary data.</text>
</comment>
<gene>
    <name evidence="1" type="ORF">S01H1_42301</name>
</gene>
<evidence type="ECO:0000313" key="1">
    <source>
        <dbReference type="EMBL" id="GAG05638.1"/>
    </source>
</evidence>
<dbReference type="AlphaFoldDB" id="X0UZB9"/>
<reference evidence="1" key="1">
    <citation type="journal article" date="2014" name="Front. Microbiol.">
        <title>High frequency of phylogenetically diverse reductive dehalogenase-homologous genes in deep subseafloor sedimentary metagenomes.</title>
        <authorList>
            <person name="Kawai M."/>
            <person name="Futagami T."/>
            <person name="Toyoda A."/>
            <person name="Takaki Y."/>
            <person name="Nishi S."/>
            <person name="Hori S."/>
            <person name="Arai W."/>
            <person name="Tsubouchi T."/>
            <person name="Morono Y."/>
            <person name="Uchiyama I."/>
            <person name="Ito T."/>
            <person name="Fujiyama A."/>
            <person name="Inagaki F."/>
            <person name="Takami H."/>
        </authorList>
    </citation>
    <scope>NUCLEOTIDE SEQUENCE</scope>
    <source>
        <strain evidence="1">Expedition CK06-06</strain>
    </source>
</reference>
<accession>X0UZB9</accession>
<sequence>MAFKWELVTGGCHYSARILEGMCREKKIRWSLIPFQAKRYGADLLGKVRRRQEQEALNYSFEKTMQNGRA</sequence>